<dbReference type="Pfam" id="PF01239">
    <property type="entry name" value="PPTA"/>
    <property type="match status" value="5"/>
</dbReference>
<dbReference type="PANTHER" id="PTHR11129:SF2">
    <property type="entry name" value="GERANYLGERANYL TRANSFERASE TYPE-2 SUBUNIT ALPHA"/>
    <property type="match status" value="1"/>
</dbReference>
<evidence type="ECO:0000256" key="1">
    <source>
        <dbReference type="ARBA" id="ARBA00006734"/>
    </source>
</evidence>
<dbReference type="EMBL" id="HBUF01047188">
    <property type="protein sequence ID" value="CAG6620197.1"/>
    <property type="molecule type" value="Transcribed_RNA"/>
</dbReference>
<dbReference type="FunFam" id="1.25.40.120:FF:000035">
    <property type="entry name" value="Geranylgeranyl transferase type-2 subunit alpha"/>
    <property type="match status" value="1"/>
</dbReference>
<reference evidence="10" key="1">
    <citation type="submission" date="2021-05" db="EMBL/GenBank/DDBJ databases">
        <authorList>
            <person name="Alioto T."/>
            <person name="Alioto T."/>
            <person name="Gomez Garrido J."/>
        </authorList>
    </citation>
    <scope>NUCLEOTIDE SEQUENCE</scope>
</reference>
<dbReference type="InterPro" id="IPR032675">
    <property type="entry name" value="LRR_dom_sf"/>
</dbReference>
<evidence type="ECO:0000256" key="2">
    <source>
        <dbReference type="ARBA" id="ARBA00012656"/>
    </source>
</evidence>
<evidence type="ECO:0000256" key="8">
    <source>
        <dbReference type="ARBA" id="ARBA00047658"/>
    </source>
</evidence>
<name>A0A8D8M418_9HEMI</name>
<comment type="catalytic activity">
    <reaction evidence="8 9">
        <text>geranylgeranyl diphosphate + L-cysteinyl-[protein] = S-geranylgeranyl-L-cysteinyl-[protein] + diphosphate</text>
        <dbReference type="Rhea" id="RHEA:21240"/>
        <dbReference type="Rhea" id="RHEA-COMP:10131"/>
        <dbReference type="Rhea" id="RHEA-COMP:11537"/>
        <dbReference type="ChEBI" id="CHEBI:29950"/>
        <dbReference type="ChEBI" id="CHEBI:33019"/>
        <dbReference type="ChEBI" id="CHEBI:57533"/>
        <dbReference type="ChEBI" id="CHEBI:86021"/>
        <dbReference type="EC" id="2.5.1.60"/>
    </reaction>
</comment>
<dbReference type="AlphaFoldDB" id="A0A8D8M418"/>
<evidence type="ECO:0000256" key="5">
    <source>
        <dbReference type="ARBA" id="ARBA00022679"/>
    </source>
</evidence>
<evidence type="ECO:0000256" key="9">
    <source>
        <dbReference type="RuleBase" id="RU367120"/>
    </source>
</evidence>
<evidence type="ECO:0000256" key="4">
    <source>
        <dbReference type="ARBA" id="ARBA00022602"/>
    </source>
</evidence>
<dbReference type="EMBL" id="HBUF01047192">
    <property type="protein sequence ID" value="CAG6620202.1"/>
    <property type="molecule type" value="Transcribed_RNA"/>
</dbReference>
<evidence type="ECO:0000313" key="10">
    <source>
        <dbReference type="EMBL" id="CAG6620201.1"/>
    </source>
</evidence>
<dbReference type="Gene3D" id="1.25.40.120">
    <property type="entry name" value="Protein prenylyltransferase"/>
    <property type="match status" value="1"/>
</dbReference>
<keyword evidence="6" id="KW-0677">Repeat</keyword>
<dbReference type="PROSITE" id="PS51450">
    <property type="entry name" value="LRR"/>
    <property type="match status" value="1"/>
</dbReference>
<keyword evidence="5 9" id="KW-0808">Transferase</keyword>
<dbReference type="InterPro" id="IPR002088">
    <property type="entry name" value="Prenyl_trans_a"/>
</dbReference>
<evidence type="ECO:0000256" key="3">
    <source>
        <dbReference type="ARBA" id="ARBA00014772"/>
    </source>
</evidence>
<keyword evidence="4 9" id="KW-0637">Prenyltransferase</keyword>
<dbReference type="InterPro" id="IPR001611">
    <property type="entry name" value="Leu-rich_rpt"/>
</dbReference>
<proteinExistence type="inferred from homology"/>
<dbReference type="EMBL" id="HBUF01047191">
    <property type="protein sequence ID" value="CAG6620201.1"/>
    <property type="molecule type" value="Transcribed_RNA"/>
</dbReference>
<dbReference type="GO" id="GO:0004663">
    <property type="term" value="F:Rab geranylgeranyltransferase activity"/>
    <property type="evidence" value="ECO:0007669"/>
    <property type="project" value="UniProtKB-UniRule"/>
</dbReference>
<comment type="function">
    <text evidence="9">Catalyzes the transfer of a geranyl-geranyl moiety from geranyl-geranyl pyrophosphate to cysteines occuring in specific C-terminal amino acid sequences.</text>
</comment>
<sequence length="535" mass="62548">MHGRRKENVTVQEEKKRTAKVKWYRNLMETIFEKRKNKEYDDEALSLTSEVLRNIPDINTLWNYRKQVLKHMKATIPEEELRELVDRELKLTKDCLIGQPKSYGTWFQRCWVLDHISSTPDYDKELELCNYYLELDERNFHCWDYRRYVTDRHKVLPSKELTYSTEKIEANFSNYSAWHYRSKLLPLLYPDPNNHLPIEQDKYVEEFSMVESAVFTEPKDQSAWFYQRWLLGERYTEVKVISAGVLHNGVTFVVFNQLVDLNPTSLVKVDSNVLMSWSSLNGASRSFVWLSDVKHMKKEMKLVIEGKIAQIMPLDQQHVYVSDSYKFYQELNEELALEVKKQSDSIETLIQMEPENKFALLTSITLLQHLNPLGENSSPATILNRFEQLKTLDPLRLNYYNDIESKYKMETFIQSKSLLSPVANLSNLQLSSLHHVHCFAHCKEVILSENKLTNNCLRHLTPLVSCEILKLSQCSLTSLQLFPLLPSLQTLDASHNSIDQIEDCVFQKYEACVQVILTGNPVSEDMVVKHCTLVI</sequence>
<comment type="similarity">
    <text evidence="1 9">Belongs to the protein prenyltransferase subunit alpha family.</text>
</comment>
<dbReference type="Gene3D" id="3.80.10.10">
    <property type="entry name" value="Ribonuclease Inhibitor"/>
    <property type="match status" value="1"/>
</dbReference>
<dbReference type="EMBL" id="HBUF01378101">
    <property type="protein sequence ID" value="CAG6729181.1"/>
    <property type="molecule type" value="Transcribed_RNA"/>
</dbReference>
<dbReference type="PROSITE" id="PS51147">
    <property type="entry name" value="PFTA"/>
    <property type="match status" value="5"/>
</dbReference>
<protein>
    <recommendedName>
        <fullName evidence="3 9">Geranylgeranyl transferase type-2 subunit alpha</fullName>
        <ecNumber evidence="2 9">2.5.1.60</ecNumber>
    </recommendedName>
    <alternativeName>
        <fullName evidence="7 9">Geranylgeranyl transferase type II subunit alpha</fullName>
    </alternativeName>
</protein>
<dbReference type="SUPFAM" id="SSF48439">
    <property type="entry name" value="Protein prenylyltransferase"/>
    <property type="match status" value="1"/>
</dbReference>
<evidence type="ECO:0000256" key="6">
    <source>
        <dbReference type="ARBA" id="ARBA00022737"/>
    </source>
</evidence>
<dbReference type="PANTHER" id="PTHR11129">
    <property type="entry name" value="PROTEIN FARNESYLTRANSFERASE ALPHA SUBUNIT/RAB GERANYLGERANYL TRANSFERASE ALPHA SUBUNIT"/>
    <property type="match status" value="1"/>
</dbReference>
<dbReference type="EC" id="2.5.1.60" evidence="2 9"/>
<accession>A0A8D8M418</accession>
<dbReference type="EMBL" id="HBUF01047190">
    <property type="protein sequence ID" value="CAG6620200.1"/>
    <property type="molecule type" value="Transcribed_RNA"/>
</dbReference>
<dbReference type="Gene3D" id="2.60.40.1130">
    <property type="entry name" value="Rab geranylgeranyltransferase alpha-subunit, insert domain"/>
    <property type="match status" value="1"/>
</dbReference>
<organism evidence="10">
    <name type="scientific">Cacopsylla melanoneura</name>
    <dbReference type="NCBI Taxonomy" id="428564"/>
    <lineage>
        <taxon>Eukaryota</taxon>
        <taxon>Metazoa</taxon>
        <taxon>Ecdysozoa</taxon>
        <taxon>Arthropoda</taxon>
        <taxon>Hexapoda</taxon>
        <taxon>Insecta</taxon>
        <taxon>Pterygota</taxon>
        <taxon>Neoptera</taxon>
        <taxon>Paraneoptera</taxon>
        <taxon>Hemiptera</taxon>
        <taxon>Sternorrhyncha</taxon>
        <taxon>Psylloidea</taxon>
        <taxon>Psyllidae</taxon>
        <taxon>Psyllinae</taxon>
        <taxon>Cacopsylla</taxon>
    </lineage>
</organism>
<dbReference type="GO" id="GO:0005968">
    <property type="term" value="C:Rab-protein geranylgeranyltransferase complex"/>
    <property type="evidence" value="ECO:0007669"/>
    <property type="project" value="TreeGrafter"/>
</dbReference>
<dbReference type="SUPFAM" id="SSF52058">
    <property type="entry name" value="L domain-like"/>
    <property type="match status" value="1"/>
</dbReference>
<dbReference type="GO" id="GO:0097354">
    <property type="term" value="P:prenylation"/>
    <property type="evidence" value="ECO:0007669"/>
    <property type="project" value="UniProtKB-UniRule"/>
</dbReference>
<evidence type="ECO:0000256" key="7">
    <source>
        <dbReference type="ARBA" id="ARBA00031267"/>
    </source>
</evidence>